<dbReference type="HOGENOM" id="CLU_932604_0_0_2"/>
<reference evidence="1 2" key="1">
    <citation type="journal article" date="2010" name="PLoS ONE">
        <title>The genome sequence of the rumen methanogen Methanobrevibacter ruminantium reveals new possibilities for controlling ruminant methane emissions.</title>
        <authorList>
            <person name="Leahy S.C."/>
            <person name="Kelly W.J."/>
            <person name="Altermann E."/>
            <person name="Ronimus R.S."/>
            <person name="Yeoman C.J."/>
            <person name="Pacheco D.M."/>
            <person name="Li D."/>
            <person name="Kong Z."/>
            <person name="McTavish S."/>
            <person name="Sang C."/>
            <person name="Lambie S.C."/>
            <person name="Janssen P.H."/>
            <person name="Dey D."/>
            <person name="Attwood G.T."/>
        </authorList>
    </citation>
    <scope>NUCLEOTIDE SEQUENCE [LARGE SCALE GENOMIC DNA]</scope>
    <source>
        <strain evidence="2">ATCC 35063 / DSM 1093 / JCM 13430 / OCM 146 / M1</strain>
    </source>
</reference>
<gene>
    <name evidence="1" type="ordered locus">mru_0917</name>
</gene>
<name>D3E2K7_METRM</name>
<proteinExistence type="predicted"/>
<dbReference type="PATRIC" id="fig|634498.28.peg.918"/>
<accession>D3E2K7</accession>
<keyword evidence="2" id="KW-1185">Reference proteome</keyword>
<sequence length="298" mass="34777">MDNIKDKKINDKIQKQLANESVNELLSITGIKSNVIQPLTVEYVDVADTRIADYVGLEENDSIRLLEFHTGAPNENLDFKMFDYSSMIYKKYRKPVNAVAICTERINEPEGKLEWGDRNKYYYDIVTYKDIDGELELNIIRNKNKFNQKLSSLEIFTLKMILYTSFDKKPHEIMLDACKLTNEANLNQYLLDEIKKFQELTCRKIIDEQYHRGIADVIAMKNTLFYEDLKKSEERGIRIGEKRGISIGEDKKEFHMRIHIIKNLLGKISNSDLAKSLDISEEELEEFIKENNLTPSKD</sequence>
<dbReference type="Proteomes" id="UP000008680">
    <property type="component" value="Chromosome"/>
</dbReference>
<dbReference type="KEGG" id="mru:mru_0917"/>
<dbReference type="AlphaFoldDB" id="D3E2K7"/>
<protein>
    <recommendedName>
        <fullName evidence="3">Transposase</fullName>
    </recommendedName>
</protein>
<dbReference type="GeneID" id="8770569"/>
<organism evidence="1 2">
    <name type="scientific">Methanobrevibacter ruminantium (strain ATCC 35063 / DSM 1093 / JCM 13430 / OCM 146 / M1)</name>
    <name type="common">Methanobacterium ruminantium</name>
    <dbReference type="NCBI Taxonomy" id="634498"/>
    <lineage>
        <taxon>Archaea</taxon>
        <taxon>Methanobacteriati</taxon>
        <taxon>Methanobacteriota</taxon>
        <taxon>Methanomada group</taxon>
        <taxon>Methanobacteria</taxon>
        <taxon>Methanobacteriales</taxon>
        <taxon>Methanobacteriaceae</taxon>
        <taxon>Methanobrevibacter</taxon>
    </lineage>
</organism>
<dbReference type="eggNOG" id="arCOG10868">
    <property type="taxonomic scope" value="Archaea"/>
</dbReference>
<evidence type="ECO:0000313" key="1">
    <source>
        <dbReference type="EMBL" id="ADC46768.1"/>
    </source>
</evidence>
<dbReference type="EMBL" id="CP001719">
    <property type="protein sequence ID" value="ADC46768.1"/>
    <property type="molecule type" value="Genomic_DNA"/>
</dbReference>
<dbReference type="RefSeq" id="WP_012955719.1">
    <property type="nucleotide sequence ID" value="NC_013790.1"/>
</dbReference>
<evidence type="ECO:0000313" key="2">
    <source>
        <dbReference type="Proteomes" id="UP000008680"/>
    </source>
</evidence>
<evidence type="ECO:0008006" key="3">
    <source>
        <dbReference type="Google" id="ProtNLM"/>
    </source>
</evidence>